<feature type="region of interest" description="Disordered" evidence="6">
    <location>
        <begin position="80"/>
        <end position="114"/>
    </location>
</feature>
<keyword evidence="9" id="KW-1185">Reference proteome</keyword>
<dbReference type="GO" id="GO:0005730">
    <property type="term" value="C:nucleolus"/>
    <property type="evidence" value="ECO:0007669"/>
    <property type="project" value="TreeGrafter"/>
</dbReference>
<comment type="subcellular location">
    <subcellularLocation>
        <location evidence="1">Cytoplasm</location>
    </subcellularLocation>
</comment>
<keyword evidence="5" id="KW-0863">Zinc-finger</keyword>
<evidence type="ECO:0000313" key="9">
    <source>
        <dbReference type="Proteomes" id="UP000198287"/>
    </source>
</evidence>
<dbReference type="GO" id="GO:0008988">
    <property type="term" value="F:rRNA (adenine-N6-)-methyltransferase activity"/>
    <property type="evidence" value="ECO:0007669"/>
    <property type="project" value="InterPro"/>
</dbReference>
<dbReference type="OrthoDB" id="431817at2759"/>
<dbReference type="GO" id="GO:0008270">
    <property type="term" value="F:zinc ion binding"/>
    <property type="evidence" value="ECO:0007669"/>
    <property type="project" value="UniProtKB-KW"/>
</dbReference>
<evidence type="ECO:0000259" key="7">
    <source>
        <dbReference type="PROSITE" id="PS51270"/>
    </source>
</evidence>
<dbReference type="Pfam" id="PF10237">
    <property type="entry name" value="N6-adenineMlase"/>
    <property type="match status" value="1"/>
</dbReference>
<dbReference type="GO" id="GO:0005737">
    <property type="term" value="C:cytoplasm"/>
    <property type="evidence" value="ECO:0007669"/>
    <property type="project" value="UniProtKB-SubCell"/>
</dbReference>
<keyword evidence="5" id="KW-0479">Metal-binding</keyword>
<evidence type="ECO:0000256" key="2">
    <source>
        <dbReference type="ARBA" id="ARBA00022490"/>
    </source>
</evidence>
<keyword evidence="3" id="KW-0489">Methyltransferase</keyword>
<evidence type="ECO:0000256" key="5">
    <source>
        <dbReference type="PROSITE-ProRule" id="PRU00965"/>
    </source>
</evidence>
<evidence type="ECO:0000256" key="3">
    <source>
        <dbReference type="ARBA" id="ARBA00022603"/>
    </source>
</evidence>
<dbReference type="PANTHER" id="PTHR13493">
    <property type="entry name" value="ZINC FINGER CCHC DOMAIN-CONTAINING"/>
    <property type="match status" value="1"/>
</dbReference>
<evidence type="ECO:0000313" key="8">
    <source>
        <dbReference type="EMBL" id="OXA50406.1"/>
    </source>
</evidence>
<dbReference type="InterPro" id="IPR017921">
    <property type="entry name" value="Znf_CTCHY"/>
</dbReference>
<dbReference type="InterPro" id="IPR039846">
    <property type="entry name" value="ZCCHC4"/>
</dbReference>
<evidence type="ECO:0000256" key="1">
    <source>
        <dbReference type="ARBA" id="ARBA00004496"/>
    </source>
</evidence>
<reference evidence="8 9" key="1">
    <citation type="submission" date="2015-12" db="EMBL/GenBank/DDBJ databases">
        <title>The genome of Folsomia candida.</title>
        <authorList>
            <person name="Faddeeva A."/>
            <person name="Derks M.F."/>
            <person name="Anvar Y."/>
            <person name="Smit S."/>
            <person name="Van Straalen N."/>
            <person name="Roelofs D."/>
        </authorList>
    </citation>
    <scope>NUCLEOTIDE SEQUENCE [LARGE SCALE GENOMIC DNA]</scope>
    <source>
        <strain evidence="8 9">VU population</strain>
        <tissue evidence="8">Whole body</tissue>
    </source>
</reference>
<feature type="domain" description="CTCHY-type" evidence="7">
    <location>
        <begin position="321"/>
        <end position="384"/>
    </location>
</feature>
<organism evidence="8 9">
    <name type="scientific">Folsomia candida</name>
    <name type="common">Springtail</name>
    <dbReference type="NCBI Taxonomy" id="158441"/>
    <lineage>
        <taxon>Eukaryota</taxon>
        <taxon>Metazoa</taxon>
        <taxon>Ecdysozoa</taxon>
        <taxon>Arthropoda</taxon>
        <taxon>Hexapoda</taxon>
        <taxon>Collembola</taxon>
        <taxon>Entomobryomorpha</taxon>
        <taxon>Isotomoidea</taxon>
        <taxon>Isotomidae</taxon>
        <taxon>Proisotominae</taxon>
        <taxon>Folsomia</taxon>
    </lineage>
</organism>
<evidence type="ECO:0000256" key="6">
    <source>
        <dbReference type="SAM" id="MobiDB-lite"/>
    </source>
</evidence>
<accession>A0A226E1R6</accession>
<proteinExistence type="predicted"/>
<dbReference type="PROSITE" id="PS51270">
    <property type="entry name" value="ZF_CTCHY"/>
    <property type="match status" value="1"/>
</dbReference>
<keyword evidence="2" id="KW-0963">Cytoplasm</keyword>
<evidence type="ECO:0000256" key="4">
    <source>
        <dbReference type="ARBA" id="ARBA00022679"/>
    </source>
</evidence>
<dbReference type="STRING" id="158441.A0A226E1R6"/>
<dbReference type="AlphaFoldDB" id="A0A226E1R6"/>
<keyword evidence="5" id="KW-0862">Zinc</keyword>
<name>A0A226E1R6_FOLCA</name>
<comment type="caution">
    <text evidence="8">The sequence shown here is derived from an EMBL/GenBank/DDBJ whole genome shotgun (WGS) entry which is preliminary data.</text>
</comment>
<keyword evidence="4" id="KW-0808">Transferase</keyword>
<dbReference type="InterPro" id="IPR041370">
    <property type="entry name" value="Mlase_EEF1AKMT1/ZCCHC4"/>
</dbReference>
<dbReference type="PANTHER" id="PTHR13493:SF3">
    <property type="entry name" value="RRNA N6-ADENOSINE-METHYLTRANSFERASE ZCCHC4"/>
    <property type="match status" value="1"/>
</dbReference>
<dbReference type="OMA" id="TNHSRYT"/>
<gene>
    <name evidence="8" type="ORF">Fcan01_14951</name>
</gene>
<protein>
    <submittedName>
        <fullName evidence="8">Zinc finger CCHC domain-containing protein 4</fullName>
    </submittedName>
</protein>
<dbReference type="EMBL" id="LNIX01000009">
    <property type="protein sequence ID" value="OXA50406.1"/>
    <property type="molecule type" value="Genomic_DNA"/>
</dbReference>
<sequence length="428" mass="49370">MKPKFKKEFVNPNPQEFYKTVAVIRDLKLNPSCEHGPTILFERNGSRFFSCSAYRCRKLCPFYLSEEEWIPPEEALLASPNSKKRKMMPNDDDNVKRNNDSNKNMPSLPPPTQRDMGEAQYHFTEQTVNFFIKLFQDVGISNIICIGTPSLHHFFKRHPSLKIDSFLLDIDERLIQQFPATECAYYNMCNHHFFDDGRNGRENYDKFLQNSESLAIVTDPPFGAKVELIWNGALSSVQKDFRQYHSQSSNRCEVLWIFPYFMEGHILNKCPDSNLKMSDYKVLYKNHPKFKEKAEGSGNGKSSPVRIFTTIPLSLMKLPPDLYRYCDICQKWVERRNLHCDLCKTCPTKDGGETYIHCLSCKRCVKSTWSHCESPCGTCHLINAQCPTSNSSTINRINKKINDNSSMVIKPMASVGSKFKKSKKKALK</sequence>
<dbReference type="Proteomes" id="UP000198287">
    <property type="component" value="Unassembled WGS sequence"/>
</dbReference>